<sequence length="415" mass="45186">MKEIILINIAGDDKPGLTASITQILSAYEVNILDIGQSVIHDTLSLGILVEVPAAAESSPILKDVLFKVHELGFSVRFSPIDIEDYEHWVQGQGKARHIITLLSRQITALHLSALTDIVAKHGLNIDRIERLSGRVSLTHENSEKSKACVEFSVRGSLADMASFRSELMQLANQHDVDVAIQEDNMFRRNRRLVVFDMDSTLIEAEVIDELAKAAGVGEQVAEITERAMQGELDFQASFRERVALLKGLDESVLAGIAKNLPVTEGAEKLVSTLKQLGYKTAILSGGFNYFGQYLQKMLGIDYVYANDLEIVDGKVTGNVNSTIVDGARKAELLREIAQREGISLDQAIAVGDGANDLPMLSIAGLGIAFRAKPLVKESAKQSISTLGLDGILYLLGIGDRYAIKEQSQVESGKL</sequence>
<dbReference type="AlphaFoldDB" id="A0A9J6RMC2"/>
<dbReference type="Pfam" id="PF00702">
    <property type="entry name" value="Hydrolase"/>
    <property type="match status" value="1"/>
</dbReference>
<comment type="catalytic activity">
    <reaction evidence="12">
        <text>O-phospho-L-serine + H2O = L-serine + phosphate</text>
        <dbReference type="Rhea" id="RHEA:21208"/>
        <dbReference type="ChEBI" id="CHEBI:15377"/>
        <dbReference type="ChEBI" id="CHEBI:33384"/>
        <dbReference type="ChEBI" id="CHEBI:43474"/>
        <dbReference type="ChEBI" id="CHEBI:57524"/>
        <dbReference type="EC" id="3.1.3.3"/>
    </reaction>
</comment>
<dbReference type="PANTHER" id="PTHR43344:SF2">
    <property type="entry name" value="PHOSPHOSERINE PHOSPHATASE"/>
    <property type="match status" value="1"/>
</dbReference>
<dbReference type="InterPro" id="IPR045865">
    <property type="entry name" value="ACT-like_dom_sf"/>
</dbReference>
<dbReference type="SFLD" id="SFLDG01137">
    <property type="entry name" value="C1.6.1:_Phosphoserine_Phosphat"/>
    <property type="match status" value="1"/>
</dbReference>
<evidence type="ECO:0000256" key="14">
    <source>
        <dbReference type="PIRSR" id="PIRSR604469-1"/>
    </source>
</evidence>
<dbReference type="Gene3D" id="3.30.70.260">
    <property type="match status" value="2"/>
</dbReference>
<keyword evidence="18" id="KW-1185">Reference proteome</keyword>
<dbReference type="InterPro" id="IPR004469">
    <property type="entry name" value="PSP"/>
</dbReference>
<feature type="active site" description="Nucleophile" evidence="14">
    <location>
        <position position="197"/>
    </location>
</feature>
<keyword evidence="8 17" id="KW-0378">Hydrolase</keyword>
<name>A0A9J6RMC2_9GAMM</name>
<evidence type="ECO:0000256" key="6">
    <source>
        <dbReference type="ARBA" id="ARBA00022605"/>
    </source>
</evidence>
<dbReference type="PROSITE" id="PS51671">
    <property type="entry name" value="ACT"/>
    <property type="match status" value="1"/>
</dbReference>
<accession>A0A9J6RMC2</accession>
<evidence type="ECO:0000256" key="12">
    <source>
        <dbReference type="ARBA" id="ARBA00048138"/>
    </source>
</evidence>
<comment type="catalytic activity">
    <reaction evidence="13">
        <text>O-phospho-D-serine + H2O = D-serine + phosphate</text>
        <dbReference type="Rhea" id="RHEA:24873"/>
        <dbReference type="ChEBI" id="CHEBI:15377"/>
        <dbReference type="ChEBI" id="CHEBI:35247"/>
        <dbReference type="ChEBI" id="CHEBI:43474"/>
        <dbReference type="ChEBI" id="CHEBI:58680"/>
        <dbReference type="EC" id="3.1.3.3"/>
    </reaction>
</comment>
<keyword evidence="9" id="KW-0460">Magnesium</keyword>
<dbReference type="InterPro" id="IPR001763">
    <property type="entry name" value="Rhodanese-like_dom"/>
</dbReference>
<evidence type="ECO:0000256" key="9">
    <source>
        <dbReference type="ARBA" id="ARBA00022842"/>
    </source>
</evidence>
<evidence type="ECO:0000256" key="7">
    <source>
        <dbReference type="ARBA" id="ARBA00022723"/>
    </source>
</evidence>
<dbReference type="SFLD" id="SFLDS00003">
    <property type="entry name" value="Haloacid_Dehalogenase"/>
    <property type="match status" value="1"/>
</dbReference>
<dbReference type="Pfam" id="PF21086">
    <property type="entry name" value="ACT_PSP_2"/>
    <property type="match status" value="1"/>
</dbReference>
<comment type="caution">
    <text evidence="17">The sequence shown here is derived from an EMBL/GenBank/DDBJ whole genome shotgun (WGS) entry which is preliminary data.</text>
</comment>
<gene>
    <name evidence="17" type="primary">serB</name>
    <name evidence="17" type="ORF">O0V09_09940</name>
</gene>
<evidence type="ECO:0000256" key="2">
    <source>
        <dbReference type="ARBA" id="ARBA00005135"/>
    </source>
</evidence>
<dbReference type="SFLD" id="SFLDF00029">
    <property type="entry name" value="phosphoserine_phosphatase"/>
    <property type="match status" value="1"/>
</dbReference>
<dbReference type="FunFam" id="1.10.150.210:FF:000001">
    <property type="entry name" value="Phosphoserine phosphatase"/>
    <property type="match status" value="1"/>
</dbReference>
<dbReference type="PROSITE" id="PS50206">
    <property type="entry name" value="RHODANESE_3"/>
    <property type="match status" value="1"/>
</dbReference>
<dbReference type="CDD" id="cd04871">
    <property type="entry name" value="ACT_PSP_2"/>
    <property type="match status" value="1"/>
</dbReference>
<dbReference type="InterPro" id="IPR002912">
    <property type="entry name" value="ACT_dom"/>
</dbReference>
<evidence type="ECO:0000256" key="1">
    <source>
        <dbReference type="ARBA" id="ARBA00001946"/>
    </source>
</evidence>
<dbReference type="InterPro" id="IPR023214">
    <property type="entry name" value="HAD_sf"/>
</dbReference>
<dbReference type="SUPFAM" id="SSF55021">
    <property type="entry name" value="ACT-like"/>
    <property type="match status" value="1"/>
</dbReference>
<evidence type="ECO:0000256" key="5">
    <source>
        <dbReference type="ARBA" id="ARBA00015196"/>
    </source>
</evidence>
<evidence type="ECO:0000256" key="13">
    <source>
        <dbReference type="ARBA" id="ARBA00048523"/>
    </source>
</evidence>
<dbReference type="InterPro" id="IPR049148">
    <property type="entry name" value="PSP_ACT"/>
</dbReference>
<evidence type="ECO:0000256" key="4">
    <source>
        <dbReference type="ARBA" id="ARBA00012640"/>
    </source>
</evidence>
<protein>
    <recommendedName>
        <fullName evidence="5">Phosphoserine phosphatase</fullName>
        <ecNumber evidence="4">3.1.3.3</ecNumber>
    </recommendedName>
    <alternativeName>
        <fullName evidence="11">O-phosphoserine phosphohydrolase</fullName>
    </alternativeName>
</protein>
<dbReference type="EC" id="3.1.3.3" evidence="4"/>
<feature type="domain" description="ACT" evidence="16">
    <location>
        <begin position="6"/>
        <end position="84"/>
    </location>
</feature>
<evidence type="ECO:0000313" key="17">
    <source>
        <dbReference type="EMBL" id="MCZ0865522.1"/>
    </source>
</evidence>
<proteinExistence type="inferred from homology"/>
<feature type="active site" description="Proton donor" evidence="14">
    <location>
        <position position="199"/>
    </location>
</feature>
<dbReference type="Gene3D" id="3.40.50.1000">
    <property type="entry name" value="HAD superfamily/HAD-like"/>
    <property type="match status" value="1"/>
</dbReference>
<dbReference type="Gene3D" id="1.10.150.210">
    <property type="entry name" value="Phosphoserine phosphatase, domain 2"/>
    <property type="match status" value="1"/>
</dbReference>
<keyword evidence="7" id="KW-0479">Metal-binding</keyword>
<keyword evidence="10" id="KW-0718">Serine biosynthesis</keyword>
<evidence type="ECO:0000256" key="10">
    <source>
        <dbReference type="ARBA" id="ARBA00023299"/>
    </source>
</evidence>
<organism evidence="17 18">
    <name type="scientific">Dasania phycosphaerae</name>
    <dbReference type="NCBI Taxonomy" id="2950436"/>
    <lineage>
        <taxon>Bacteria</taxon>
        <taxon>Pseudomonadati</taxon>
        <taxon>Pseudomonadota</taxon>
        <taxon>Gammaproteobacteria</taxon>
        <taxon>Cellvibrionales</taxon>
        <taxon>Spongiibacteraceae</taxon>
        <taxon>Dasania</taxon>
    </lineage>
</organism>
<dbReference type="EMBL" id="JAPTGG010000007">
    <property type="protein sequence ID" value="MCZ0865522.1"/>
    <property type="molecule type" value="Genomic_DNA"/>
</dbReference>
<reference evidence="17 18" key="1">
    <citation type="submission" date="2022-12" db="EMBL/GenBank/DDBJ databases">
        <title>Dasania phycosphaerae sp. nov., isolated from particulate material of the south coast of Korea.</title>
        <authorList>
            <person name="Jiang Y."/>
        </authorList>
    </citation>
    <scope>NUCLEOTIDE SEQUENCE [LARGE SCALE GENOMIC DNA]</scope>
    <source>
        <strain evidence="17 18">GY-19</strain>
    </source>
</reference>
<keyword evidence="6" id="KW-0028">Amino-acid biosynthesis</keyword>
<evidence type="ECO:0000256" key="11">
    <source>
        <dbReference type="ARBA" id="ARBA00031693"/>
    </source>
</evidence>
<dbReference type="SUPFAM" id="SSF56784">
    <property type="entry name" value="HAD-like"/>
    <property type="match status" value="1"/>
</dbReference>
<dbReference type="PANTHER" id="PTHR43344">
    <property type="entry name" value="PHOSPHOSERINE PHOSPHATASE"/>
    <property type="match status" value="1"/>
</dbReference>
<dbReference type="GO" id="GO:0006564">
    <property type="term" value="P:L-serine biosynthetic process"/>
    <property type="evidence" value="ECO:0007669"/>
    <property type="project" value="UniProtKB-KW"/>
</dbReference>
<dbReference type="GO" id="GO:0000287">
    <property type="term" value="F:magnesium ion binding"/>
    <property type="evidence" value="ECO:0007669"/>
    <property type="project" value="TreeGrafter"/>
</dbReference>
<dbReference type="Pfam" id="PF13740">
    <property type="entry name" value="ACT_6"/>
    <property type="match status" value="1"/>
</dbReference>
<comment type="similarity">
    <text evidence="3">Belongs to the HAD-like hydrolase superfamily. SerB family.</text>
</comment>
<evidence type="ECO:0000259" key="15">
    <source>
        <dbReference type="PROSITE" id="PS50206"/>
    </source>
</evidence>
<dbReference type="InterPro" id="IPR050582">
    <property type="entry name" value="HAD-like_SerB"/>
</dbReference>
<dbReference type="NCBIfam" id="TIGR01488">
    <property type="entry name" value="HAD-SF-IB"/>
    <property type="match status" value="1"/>
</dbReference>
<dbReference type="CDD" id="cd04870">
    <property type="entry name" value="ACT_PSP_1"/>
    <property type="match status" value="1"/>
</dbReference>
<dbReference type="SFLD" id="SFLDG01136">
    <property type="entry name" value="C1.6:_Phosphoserine_Phosphatas"/>
    <property type="match status" value="1"/>
</dbReference>
<dbReference type="RefSeq" id="WP_258331668.1">
    <property type="nucleotide sequence ID" value="NZ_JAPTGG010000007.1"/>
</dbReference>
<dbReference type="NCBIfam" id="TIGR00338">
    <property type="entry name" value="serB"/>
    <property type="match status" value="1"/>
</dbReference>
<evidence type="ECO:0000313" key="18">
    <source>
        <dbReference type="Proteomes" id="UP001069090"/>
    </source>
</evidence>
<evidence type="ECO:0000256" key="8">
    <source>
        <dbReference type="ARBA" id="ARBA00022801"/>
    </source>
</evidence>
<dbReference type="CDD" id="cd07500">
    <property type="entry name" value="HAD_PSP"/>
    <property type="match status" value="1"/>
</dbReference>
<comment type="pathway">
    <text evidence="2">Amino-acid biosynthesis; L-serine biosynthesis; L-serine from 3-phospho-D-glycerate: step 3/3.</text>
</comment>
<dbReference type="Proteomes" id="UP001069090">
    <property type="component" value="Unassembled WGS sequence"/>
</dbReference>
<comment type="cofactor">
    <cofactor evidence="1">
        <name>Mg(2+)</name>
        <dbReference type="ChEBI" id="CHEBI:18420"/>
    </cofactor>
</comment>
<evidence type="ECO:0000256" key="3">
    <source>
        <dbReference type="ARBA" id="ARBA00009184"/>
    </source>
</evidence>
<feature type="domain" description="Rhodanese" evidence="15">
    <location>
        <begin position="267"/>
        <end position="299"/>
    </location>
</feature>
<evidence type="ECO:0000259" key="16">
    <source>
        <dbReference type="PROSITE" id="PS51671"/>
    </source>
</evidence>
<dbReference type="GO" id="GO:0036424">
    <property type="term" value="F:L-phosphoserine phosphatase activity"/>
    <property type="evidence" value="ECO:0007669"/>
    <property type="project" value="InterPro"/>
</dbReference>
<dbReference type="GO" id="GO:0005737">
    <property type="term" value="C:cytoplasm"/>
    <property type="evidence" value="ECO:0007669"/>
    <property type="project" value="TreeGrafter"/>
</dbReference>
<dbReference type="InterPro" id="IPR036412">
    <property type="entry name" value="HAD-like_sf"/>
</dbReference>